<keyword evidence="2" id="KW-1185">Reference proteome</keyword>
<name>A0ABM3R450_SPIOL</name>
<dbReference type="PANTHER" id="PTHR44259">
    <property type="entry name" value="OS07G0183000 PROTEIN-RELATED"/>
    <property type="match status" value="1"/>
</dbReference>
<sequence length="416" mass="47148">MTADWCALPDEILGEMMLKLDSAEDIIYFSAECTVKMPWLMLPENTKENPNFFRKLFCPNKQKCYQLQLPQTFGARCWGSSCGWVVTLDLNLELYLFNHLITARLGLPPQPTMPDQAKIDIHMIRDCFVDKAIVFKADGGDNDYIVIAILGEYCSPVAYARTGDKTWSSIPASETYKSVVDVVQFGSQTLFLYQRGAVGCCDMSTMTVMEYLPQPQGILDNVGLFRLYLLDSFGDLIMVARHKMEVLNEDPDAVEGWDLDVCYRTIDFKVYKLNFGNKIWEEVNDLGDVALFVGNNSSMAVDVSCTNNCKNNCIYFTDDEWQFWDGPTLYGGHDPGIFNIANQDFEILYELRGGEAMGELRLRWEAMKQHGQRWLTSVARVFAYVVCSEGEGERECPRQGCHGGTGTVRGSREEKQ</sequence>
<dbReference type="PANTHER" id="PTHR44259:SF107">
    <property type="entry name" value="F-BOX PROTEIN SKIP23-LIKE"/>
    <property type="match status" value="1"/>
</dbReference>
<dbReference type="InterPro" id="IPR005174">
    <property type="entry name" value="KIB1-4_b-propeller"/>
</dbReference>
<feature type="domain" description="KIB1-4 beta-propeller" evidence="1">
    <location>
        <begin position="58"/>
        <end position="339"/>
    </location>
</feature>
<evidence type="ECO:0000259" key="1">
    <source>
        <dbReference type="Pfam" id="PF03478"/>
    </source>
</evidence>
<dbReference type="InterPro" id="IPR050942">
    <property type="entry name" value="F-box_BR-signaling"/>
</dbReference>
<organism evidence="2 3">
    <name type="scientific">Spinacia oleracea</name>
    <name type="common">Spinach</name>
    <dbReference type="NCBI Taxonomy" id="3562"/>
    <lineage>
        <taxon>Eukaryota</taxon>
        <taxon>Viridiplantae</taxon>
        <taxon>Streptophyta</taxon>
        <taxon>Embryophyta</taxon>
        <taxon>Tracheophyta</taxon>
        <taxon>Spermatophyta</taxon>
        <taxon>Magnoliopsida</taxon>
        <taxon>eudicotyledons</taxon>
        <taxon>Gunneridae</taxon>
        <taxon>Pentapetalae</taxon>
        <taxon>Caryophyllales</taxon>
        <taxon>Chenopodiaceae</taxon>
        <taxon>Chenopodioideae</taxon>
        <taxon>Anserineae</taxon>
        <taxon>Spinacia</taxon>
    </lineage>
</organism>
<proteinExistence type="predicted"/>
<dbReference type="Pfam" id="PF03478">
    <property type="entry name" value="Beta-prop_KIB1-4"/>
    <property type="match status" value="1"/>
</dbReference>
<reference evidence="3" key="2">
    <citation type="submission" date="2025-08" db="UniProtKB">
        <authorList>
            <consortium name="RefSeq"/>
        </authorList>
    </citation>
    <scope>IDENTIFICATION</scope>
    <source>
        <tissue evidence="3">Leaf</tissue>
    </source>
</reference>
<dbReference type="Proteomes" id="UP000813463">
    <property type="component" value="Chromosome 1"/>
</dbReference>
<evidence type="ECO:0000313" key="2">
    <source>
        <dbReference type="Proteomes" id="UP000813463"/>
    </source>
</evidence>
<reference evidence="2" key="1">
    <citation type="journal article" date="2021" name="Nat. Commun.">
        <title>Genomic analyses provide insights into spinach domestication and the genetic basis of agronomic traits.</title>
        <authorList>
            <person name="Cai X."/>
            <person name="Sun X."/>
            <person name="Xu C."/>
            <person name="Sun H."/>
            <person name="Wang X."/>
            <person name="Ge C."/>
            <person name="Zhang Z."/>
            <person name="Wang Q."/>
            <person name="Fei Z."/>
            <person name="Jiao C."/>
            <person name="Wang Q."/>
        </authorList>
    </citation>
    <scope>NUCLEOTIDE SEQUENCE [LARGE SCALE GENOMIC DNA]</scope>
    <source>
        <strain evidence="2">cv. Varoflay</strain>
    </source>
</reference>
<protein>
    <submittedName>
        <fullName evidence="3">F-box protein At2g26160-like</fullName>
    </submittedName>
</protein>
<evidence type="ECO:0000313" key="3">
    <source>
        <dbReference type="RefSeq" id="XP_056690398.1"/>
    </source>
</evidence>
<accession>A0ABM3R450</accession>
<gene>
    <name evidence="3" type="primary">LOC110801153</name>
</gene>
<dbReference type="GeneID" id="110801153"/>
<dbReference type="RefSeq" id="XP_056690398.1">
    <property type="nucleotide sequence ID" value="XM_056834420.1"/>
</dbReference>